<dbReference type="OMA" id="EHEANNM"/>
<dbReference type="KEGG" id="ffu:CLAFUR5_07412"/>
<reference evidence="2" key="2">
    <citation type="journal article" date="2022" name="Microb. Genom.">
        <title>A chromosome-scale genome assembly of the tomato pathogen Cladosporium fulvum reveals a compartmentalized genome architecture and the presence of a dispensable chromosome.</title>
        <authorList>
            <person name="Zaccaron A.Z."/>
            <person name="Chen L.H."/>
            <person name="Samaras A."/>
            <person name="Stergiopoulos I."/>
        </authorList>
    </citation>
    <scope>NUCLEOTIDE SEQUENCE</scope>
    <source>
        <strain evidence="2">Race5_Kim</strain>
    </source>
</reference>
<feature type="compositionally biased region" description="Low complexity" evidence="1">
    <location>
        <begin position="56"/>
        <end position="66"/>
    </location>
</feature>
<feature type="region of interest" description="Disordered" evidence="1">
    <location>
        <begin position="1"/>
        <end position="88"/>
    </location>
</feature>
<feature type="compositionally biased region" description="Acidic residues" evidence="1">
    <location>
        <begin position="71"/>
        <end position="80"/>
    </location>
</feature>
<sequence length="223" mass="25464">MPSARPDPFTTSSNAASHPASRSLRAQPSQQSLSSNASAASTRTRQQRELFAPALSRRPTSRTTPRVADEVLADSDEENQEREPIVHRPRQALRRVRHRSPEGRLARARPKQQVEEADIVNRDATGNFLMKAPHGSKTPEWEETAEEHEANNMKHMDAYYANVARKYFASGAHLGMRTGRQSEPDFERDVGDMMFYLKDEVMRKLDNERWLYEPVDRLQPPLS</sequence>
<organism evidence="2 3">
    <name type="scientific">Passalora fulva</name>
    <name type="common">Tomato leaf mold</name>
    <name type="synonym">Cladosporium fulvum</name>
    <dbReference type="NCBI Taxonomy" id="5499"/>
    <lineage>
        <taxon>Eukaryota</taxon>
        <taxon>Fungi</taxon>
        <taxon>Dikarya</taxon>
        <taxon>Ascomycota</taxon>
        <taxon>Pezizomycotina</taxon>
        <taxon>Dothideomycetes</taxon>
        <taxon>Dothideomycetidae</taxon>
        <taxon>Mycosphaerellales</taxon>
        <taxon>Mycosphaerellaceae</taxon>
        <taxon>Fulvia</taxon>
    </lineage>
</organism>
<dbReference type="OrthoDB" id="3910509at2759"/>
<protein>
    <submittedName>
        <fullName evidence="2">Uncharacterized protein</fullName>
    </submittedName>
</protein>
<proteinExistence type="predicted"/>
<evidence type="ECO:0000313" key="2">
    <source>
        <dbReference type="EMBL" id="UJO18647.1"/>
    </source>
</evidence>
<dbReference type="RefSeq" id="XP_047763013.1">
    <property type="nucleotide sequence ID" value="XM_047906560.1"/>
</dbReference>
<gene>
    <name evidence="2" type="ORF">CLAFUR5_07412</name>
</gene>
<dbReference type="EMBL" id="CP090168">
    <property type="protein sequence ID" value="UJO18647.1"/>
    <property type="molecule type" value="Genomic_DNA"/>
</dbReference>
<evidence type="ECO:0000313" key="3">
    <source>
        <dbReference type="Proteomes" id="UP000756132"/>
    </source>
</evidence>
<evidence type="ECO:0000256" key="1">
    <source>
        <dbReference type="SAM" id="MobiDB-lite"/>
    </source>
</evidence>
<keyword evidence="3" id="KW-1185">Reference proteome</keyword>
<feature type="compositionally biased region" description="Low complexity" evidence="1">
    <location>
        <begin position="26"/>
        <end position="41"/>
    </location>
</feature>
<dbReference type="GeneID" id="71987290"/>
<name>A0A9Q8PA20_PASFU</name>
<reference evidence="2" key="1">
    <citation type="submission" date="2021-12" db="EMBL/GenBank/DDBJ databases">
        <authorList>
            <person name="Zaccaron A."/>
            <person name="Stergiopoulos I."/>
        </authorList>
    </citation>
    <scope>NUCLEOTIDE SEQUENCE</scope>
    <source>
        <strain evidence="2">Race5_Kim</strain>
    </source>
</reference>
<dbReference type="Proteomes" id="UP000756132">
    <property type="component" value="Chromosome 6"/>
</dbReference>
<accession>A0A9Q8PA20</accession>
<dbReference type="AlphaFoldDB" id="A0A9Q8PA20"/>